<gene>
    <name evidence="1" type="ORF">EJK53_1079</name>
</gene>
<evidence type="ECO:0000313" key="2">
    <source>
        <dbReference type="Proteomes" id="UP000280228"/>
    </source>
</evidence>
<reference evidence="1 2" key="1">
    <citation type="submission" date="2018-12" db="EMBL/GenBank/DDBJ databases">
        <title>Persistence of Moraxella catarrhalis in Chronic Obstructive Pulmonary Disease and Regulation of the Hag/MID Adhesin.</title>
        <authorList>
            <person name="Murphy T."/>
            <person name="Zhao X."/>
            <person name="Vyas G."/>
            <person name="Aluvathingal J."/>
            <person name="Nadendla S."/>
            <person name="Tallon L."/>
            <person name="Tettelin H."/>
        </authorList>
    </citation>
    <scope>NUCLEOTIDE SEQUENCE [LARGE SCALE GENOMIC DNA]</scope>
    <source>
        <strain evidence="1 2">46P58B1</strain>
    </source>
</reference>
<dbReference type="Proteomes" id="UP000280228">
    <property type="component" value="Chromosome"/>
</dbReference>
<evidence type="ECO:0000313" key="1">
    <source>
        <dbReference type="EMBL" id="AZQ93840.1"/>
    </source>
</evidence>
<accession>A0A3Q9GGU4</accession>
<dbReference type="AlphaFoldDB" id="A0A3Q9GGU4"/>
<dbReference type="EMBL" id="CP034662">
    <property type="protein sequence ID" value="AZQ93840.1"/>
    <property type="molecule type" value="Genomic_DNA"/>
</dbReference>
<sequence length="43" mass="4572">MIKKSWVVQSDDIAKIIADPAGVPKNVLPSIIQAALKRSGLTV</sequence>
<organism evidence="1 2">
    <name type="scientific">Moraxella catarrhalis</name>
    <name type="common">Branhamella catarrhalis</name>
    <dbReference type="NCBI Taxonomy" id="480"/>
    <lineage>
        <taxon>Bacteria</taxon>
        <taxon>Pseudomonadati</taxon>
        <taxon>Pseudomonadota</taxon>
        <taxon>Gammaproteobacteria</taxon>
        <taxon>Moraxellales</taxon>
        <taxon>Moraxellaceae</taxon>
        <taxon>Moraxella</taxon>
    </lineage>
</organism>
<name>A0A3Q9GGU4_MORCA</name>
<protein>
    <submittedName>
        <fullName evidence="1">Uncharacterized protein</fullName>
    </submittedName>
</protein>
<proteinExistence type="predicted"/>